<dbReference type="STRING" id="269670.SAMN02982927_02394"/>
<comment type="subunit">
    <text evidence="4">Homodimer.</text>
</comment>
<dbReference type="InterPro" id="IPR036390">
    <property type="entry name" value="WH_DNA-bd_sf"/>
</dbReference>
<dbReference type="EMBL" id="FOOY01000016">
    <property type="protein sequence ID" value="SFG66540.1"/>
    <property type="molecule type" value="Genomic_DNA"/>
</dbReference>
<feature type="domain" description="HTH gntR-type" evidence="11">
    <location>
        <begin position="11"/>
        <end position="79"/>
    </location>
</feature>
<evidence type="ECO:0000256" key="5">
    <source>
        <dbReference type="ARBA" id="ARBA00022576"/>
    </source>
</evidence>
<dbReference type="GO" id="GO:0003700">
    <property type="term" value="F:DNA-binding transcription factor activity"/>
    <property type="evidence" value="ECO:0007669"/>
    <property type="project" value="InterPro"/>
</dbReference>
<dbReference type="InterPro" id="IPR015422">
    <property type="entry name" value="PyrdxlP-dep_Trfase_small"/>
</dbReference>
<dbReference type="InterPro" id="IPR015424">
    <property type="entry name" value="PyrdxlP-dep_Trfase"/>
</dbReference>
<dbReference type="InterPro" id="IPR015421">
    <property type="entry name" value="PyrdxlP-dep_Trfase_major"/>
</dbReference>
<keyword evidence="7" id="KW-0663">Pyridoxal phosphate</keyword>
<accession>A0A1I2TNM9</accession>
<dbReference type="CDD" id="cd00609">
    <property type="entry name" value="AAT_like"/>
    <property type="match status" value="1"/>
</dbReference>
<dbReference type="FunFam" id="3.40.640.10:FF:000053">
    <property type="entry name" value="Aminotransferase, class I"/>
    <property type="match status" value="1"/>
</dbReference>
<comment type="cofactor">
    <cofactor evidence="1">
        <name>pyridoxal 5'-phosphate</name>
        <dbReference type="ChEBI" id="CHEBI:597326"/>
    </cofactor>
</comment>
<evidence type="ECO:0000256" key="9">
    <source>
        <dbReference type="ARBA" id="ARBA00023125"/>
    </source>
</evidence>
<dbReference type="Pfam" id="PF00392">
    <property type="entry name" value="GntR"/>
    <property type="match status" value="1"/>
</dbReference>
<dbReference type="Gene3D" id="1.10.10.10">
    <property type="entry name" value="Winged helix-like DNA-binding domain superfamily/Winged helix DNA-binding domain"/>
    <property type="match status" value="1"/>
</dbReference>
<dbReference type="InterPro" id="IPR004839">
    <property type="entry name" value="Aminotransferase_I/II_large"/>
</dbReference>
<dbReference type="SUPFAM" id="SSF46785">
    <property type="entry name" value="Winged helix' DNA-binding domain"/>
    <property type="match status" value="1"/>
</dbReference>
<evidence type="ECO:0000256" key="3">
    <source>
        <dbReference type="ARBA" id="ARBA00007441"/>
    </source>
</evidence>
<dbReference type="GO" id="GO:0030170">
    <property type="term" value="F:pyridoxal phosphate binding"/>
    <property type="evidence" value="ECO:0007669"/>
    <property type="project" value="InterPro"/>
</dbReference>
<dbReference type="Pfam" id="PF00155">
    <property type="entry name" value="Aminotran_1_2"/>
    <property type="match status" value="1"/>
</dbReference>
<sequence length="500" mass="56592">MRLEINREDPMPVYLQMANRIKEQILSGILPEGFVLPPERKMADDHHVSRTTVIKAYEELKALGLVMSRVGQGTVVTERKLPATNGSEPLIFPMSWYPLFDKKITNVSDTVSEIMYIGNQGNMISLAAGIGDPSLYPVDELREIQNELPIDSDHLNLCPVEGYYPLRKSIAQLMGSRNLSVTAKETMIVTGSMQGIDFAARTFLSPGDAVIVEEPTFLQAIQCFRATGARIIGIPMDEEGIRLDILEAQLARYKPKLIYTIPNFHNPTGVSMSMERRMGLLKLAYHFQVPILEDDPYGDIAFDQEKLTPLKALDPYGYVIYLSTLSKVLFPGLRIGWVVAPEPVMKKFVLLKQITDLHVNTDSQILINRYLRKGLYEPHLKKILPIYKKKRDVAIKVLNEEKGLVHFEPPEGGFYLWCRIPYSVPQKKLLALCADQGMIYTPGTVFFPQESDGEHWLRLNYTYETIERLTEGLNLLIKAIKKLSVQNEPSDKETGVRPIV</sequence>
<dbReference type="PRINTS" id="PR00035">
    <property type="entry name" value="HTHGNTR"/>
</dbReference>
<dbReference type="InterPro" id="IPR051446">
    <property type="entry name" value="HTH_trans_reg/aminotransferase"/>
</dbReference>
<reference evidence="13" key="1">
    <citation type="submission" date="2016-10" db="EMBL/GenBank/DDBJ databases">
        <authorList>
            <person name="Varghese N."/>
            <person name="Submissions S."/>
        </authorList>
    </citation>
    <scope>NUCLEOTIDE SEQUENCE [LARGE SCALE GENOMIC DNA]</scope>
    <source>
        <strain evidence="13">ATCC 700379</strain>
    </source>
</reference>
<gene>
    <name evidence="12" type="ORF">SAMN02982927_02394</name>
</gene>
<keyword evidence="6 12" id="KW-0808">Transferase</keyword>
<evidence type="ECO:0000256" key="8">
    <source>
        <dbReference type="ARBA" id="ARBA00023015"/>
    </source>
</evidence>
<evidence type="ECO:0000256" key="10">
    <source>
        <dbReference type="ARBA" id="ARBA00023163"/>
    </source>
</evidence>
<dbReference type="InterPro" id="IPR000524">
    <property type="entry name" value="Tscrpt_reg_HTH_GntR"/>
</dbReference>
<organism evidence="12 13">
    <name type="scientific">Sporolactobacillus nakayamae</name>
    <dbReference type="NCBI Taxonomy" id="269670"/>
    <lineage>
        <taxon>Bacteria</taxon>
        <taxon>Bacillati</taxon>
        <taxon>Bacillota</taxon>
        <taxon>Bacilli</taxon>
        <taxon>Bacillales</taxon>
        <taxon>Sporolactobacillaceae</taxon>
        <taxon>Sporolactobacillus</taxon>
    </lineage>
</organism>
<evidence type="ECO:0000313" key="12">
    <source>
        <dbReference type="EMBL" id="SFG66540.1"/>
    </source>
</evidence>
<evidence type="ECO:0000259" key="11">
    <source>
        <dbReference type="PROSITE" id="PS50949"/>
    </source>
</evidence>
<evidence type="ECO:0000256" key="7">
    <source>
        <dbReference type="ARBA" id="ARBA00022898"/>
    </source>
</evidence>
<dbReference type="SUPFAM" id="SSF53383">
    <property type="entry name" value="PLP-dependent transferases"/>
    <property type="match status" value="1"/>
</dbReference>
<dbReference type="PANTHER" id="PTHR46577">
    <property type="entry name" value="HTH-TYPE TRANSCRIPTIONAL REGULATORY PROTEIN GABR"/>
    <property type="match status" value="1"/>
</dbReference>
<evidence type="ECO:0000256" key="1">
    <source>
        <dbReference type="ARBA" id="ARBA00001933"/>
    </source>
</evidence>
<protein>
    <submittedName>
        <fullName evidence="12">DNA-binding transcriptional regulator, MocR family, contains an aminotransferase domain</fullName>
    </submittedName>
</protein>
<evidence type="ECO:0000256" key="6">
    <source>
        <dbReference type="ARBA" id="ARBA00022679"/>
    </source>
</evidence>
<dbReference type="RefSeq" id="WP_093673259.1">
    <property type="nucleotide sequence ID" value="NZ_FOOY01000016.1"/>
</dbReference>
<dbReference type="CDD" id="cd07377">
    <property type="entry name" value="WHTH_GntR"/>
    <property type="match status" value="1"/>
</dbReference>
<dbReference type="Gene3D" id="3.90.1150.10">
    <property type="entry name" value="Aspartate Aminotransferase, domain 1"/>
    <property type="match status" value="1"/>
</dbReference>
<keyword evidence="9 12" id="KW-0238">DNA-binding</keyword>
<dbReference type="GO" id="GO:0008483">
    <property type="term" value="F:transaminase activity"/>
    <property type="evidence" value="ECO:0007669"/>
    <property type="project" value="UniProtKB-KW"/>
</dbReference>
<dbReference type="SMART" id="SM00345">
    <property type="entry name" value="HTH_GNTR"/>
    <property type="match status" value="1"/>
</dbReference>
<comment type="similarity">
    <text evidence="2">In the C-terminal section; belongs to the class-I pyridoxal-phosphate-dependent aminotransferase family.</text>
</comment>
<proteinExistence type="inferred from homology"/>
<keyword evidence="13" id="KW-1185">Reference proteome</keyword>
<dbReference type="OrthoDB" id="9802601at2"/>
<evidence type="ECO:0000313" key="13">
    <source>
        <dbReference type="Proteomes" id="UP000198752"/>
    </source>
</evidence>
<dbReference type="PROSITE" id="PS50949">
    <property type="entry name" value="HTH_GNTR"/>
    <property type="match status" value="1"/>
</dbReference>
<dbReference type="AlphaFoldDB" id="A0A1I2TNM9"/>
<dbReference type="Proteomes" id="UP000198752">
    <property type="component" value="Unassembled WGS sequence"/>
</dbReference>
<dbReference type="PANTHER" id="PTHR46577:SF2">
    <property type="entry name" value="TRANSCRIPTIONAL REGULATORY PROTEIN"/>
    <property type="match status" value="1"/>
</dbReference>
<dbReference type="GO" id="GO:0003677">
    <property type="term" value="F:DNA binding"/>
    <property type="evidence" value="ECO:0007669"/>
    <property type="project" value="UniProtKB-KW"/>
</dbReference>
<dbReference type="Gene3D" id="3.40.640.10">
    <property type="entry name" value="Type I PLP-dependent aspartate aminotransferase-like (Major domain)"/>
    <property type="match status" value="1"/>
</dbReference>
<keyword evidence="5 12" id="KW-0032">Aminotransferase</keyword>
<evidence type="ECO:0000256" key="2">
    <source>
        <dbReference type="ARBA" id="ARBA00005384"/>
    </source>
</evidence>
<evidence type="ECO:0000256" key="4">
    <source>
        <dbReference type="ARBA" id="ARBA00011738"/>
    </source>
</evidence>
<name>A0A1I2TNM9_9BACL</name>
<keyword evidence="8" id="KW-0805">Transcription regulation</keyword>
<comment type="similarity">
    <text evidence="3">Belongs to the class-I pyridoxal-phosphate-dependent aminotransferase family.</text>
</comment>
<keyword evidence="10" id="KW-0804">Transcription</keyword>
<dbReference type="InterPro" id="IPR036388">
    <property type="entry name" value="WH-like_DNA-bd_sf"/>
</dbReference>